<dbReference type="AlphaFoldDB" id="A0AA37TB80"/>
<dbReference type="EMBL" id="BSPD01000066">
    <property type="protein sequence ID" value="GLS27176.1"/>
    <property type="molecule type" value="Genomic_DNA"/>
</dbReference>
<accession>A0AA37TB80</accession>
<evidence type="ECO:0000313" key="1">
    <source>
        <dbReference type="EMBL" id="GLS27176.1"/>
    </source>
</evidence>
<name>A0AA37TB80_9GAMM</name>
<protein>
    <submittedName>
        <fullName evidence="1">Uncharacterized protein</fullName>
    </submittedName>
</protein>
<reference evidence="1 2" key="1">
    <citation type="journal article" date="2014" name="Int. J. Syst. Evol. Microbiol.">
        <title>Complete genome sequence of Corynebacterium casei LMG S-19264T (=DSM 44701T), isolated from a smear-ripened cheese.</title>
        <authorList>
            <consortium name="US DOE Joint Genome Institute (JGI-PGF)"/>
            <person name="Walter F."/>
            <person name="Albersmeier A."/>
            <person name="Kalinowski J."/>
            <person name="Ruckert C."/>
        </authorList>
    </citation>
    <scope>NUCLEOTIDE SEQUENCE [LARGE SCALE GENOMIC DNA]</scope>
    <source>
        <strain evidence="1 2">NBRC 110095</strain>
    </source>
</reference>
<keyword evidence="2" id="KW-1185">Reference proteome</keyword>
<proteinExistence type="predicted"/>
<evidence type="ECO:0000313" key="2">
    <source>
        <dbReference type="Proteomes" id="UP001156870"/>
    </source>
</evidence>
<dbReference type="RefSeq" id="WP_232595536.1">
    <property type="nucleotide sequence ID" value="NZ_JAJQVM010000041.1"/>
</dbReference>
<comment type="caution">
    <text evidence="1">The sequence shown here is derived from an EMBL/GenBank/DDBJ whole genome shotgun (WGS) entry which is preliminary data.</text>
</comment>
<gene>
    <name evidence="1" type="ORF">GCM10007877_28950</name>
</gene>
<organism evidence="1 2">
    <name type="scientific">Marinibactrum halimedae</name>
    <dbReference type="NCBI Taxonomy" id="1444977"/>
    <lineage>
        <taxon>Bacteria</taxon>
        <taxon>Pseudomonadati</taxon>
        <taxon>Pseudomonadota</taxon>
        <taxon>Gammaproteobacteria</taxon>
        <taxon>Cellvibrionales</taxon>
        <taxon>Cellvibrionaceae</taxon>
        <taxon>Marinibactrum</taxon>
    </lineage>
</organism>
<dbReference type="Proteomes" id="UP001156870">
    <property type="component" value="Unassembled WGS sequence"/>
</dbReference>
<sequence length="78" mass="8748">MLNVPPIARKIIETANELATNGRTGASTGEIIAAAFVLDRMDFIPDGYSVVEAWDRIDDLQEIVRKIRSDYDDLVVPW</sequence>